<evidence type="ECO:0008006" key="3">
    <source>
        <dbReference type="Google" id="ProtNLM"/>
    </source>
</evidence>
<dbReference type="Proteomes" id="UP001160148">
    <property type="component" value="Unassembled WGS sequence"/>
</dbReference>
<dbReference type="EMBL" id="CARXXK010000002">
    <property type="protein sequence ID" value="CAI6359209.1"/>
    <property type="molecule type" value="Genomic_DNA"/>
</dbReference>
<dbReference type="AlphaFoldDB" id="A0AAV0WSY1"/>
<protein>
    <recommendedName>
        <fullName evidence="3">Transposase domain-containing protein</fullName>
    </recommendedName>
</protein>
<keyword evidence="2" id="KW-1185">Reference proteome</keyword>
<organism evidence="1 2">
    <name type="scientific">Macrosiphum euphorbiae</name>
    <name type="common">potato aphid</name>
    <dbReference type="NCBI Taxonomy" id="13131"/>
    <lineage>
        <taxon>Eukaryota</taxon>
        <taxon>Metazoa</taxon>
        <taxon>Ecdysozoa</taxon>
        <taxon>Arthropoda</taxon>
        <taxon>Hexapoda</taxon>
        <taxon>Insecta</taxon>
        <taxon>Pterygota</taxon>
        <taxon>Neoptera</taxon>
        <taxon>Paraneoptera</taxon>
        <taxon>Hemiptera</taxon>
        <taxon>Sternorrhyncha</taxon>
        <taxon>Aphidomorpha</taxon>
        <taxon>Aphidoidea</taxon>
        <taxon>Aphididae</taxon>
        <taxon>Macrosiphini</taxon>
        <taxon>Macrosiphum</taxon>
    </lineage>
</organism>
<comment type="caution">
    <text evidence="1">The sequence shown here is derived from an EMBL/GenBank/DDBJ whole genome shotgun (WGS) entry which is preliminary data.</text>
</comment>
<accession>A0AAV0WSY1</accession>
<dbReference type="PANTHER" id="PTHR33053">
    <property type="entry name" value="PROTEIN, PUTATIVE-RELATED"/>
    <property type="match status" value="1"/>
</dbReference>
<evidence type="ECO:0000313" key="2">
    <source>
        <dbReference type="Proteomes" id="UP001160148"/>
    </source>
</evidence>
<evidence type="ECO:0000313" key="1">
    <source>
        <dbReference type="EMBL" id="CAI6359209.1"/>
    </source>
</evidence>
<name>A0AAV0WSY1_9HEMI</name>
<reference evidence="1 2" key="1">
    <citation type="submission" date="2023-01" db="EMBL/GenBank/DDBJ databases">
        <authorList>
            <person name="Whitehead M."/>
        </authorList>
    </citation>
    <scope>NUCLEOTIDE SEQUENCE [LARGE SCALE GENOMIC DNA]</scope>
</reference>
<gene>
    <name evidence="1" type="ORF">MEUPH1_LOCUS14642</name>
</gene>
<sequence>MTVELIENLLEILRSENHHDLPKSATGLLQTKSNENIQVMKSLKNTNGSYVYFGIEEGLKGIISEEYTENTIQLLFNIDGLPLYNSSSQQFWPNLGLIVHDKYDSNPFIVAVYSGDSKPKNVNDFLKDFVQEVSFLVKNGLNIGQKFFKIEVIGFSCDTPARAFIKKCKGHGGFYSCERCETRGKTINKKRVYPSINSRLRTKRGFIKQRQREHHLDGRALLLDIPDFNPVNSVFLDSMHLLYLGITKWILQQLLGAKMRVNRKCKLPQNKIKHFNSILNIFTRHISKEFQRKKLDLDSFAHWKATQFRFFLNYCGALVLRKIVNKKMYHHFLLLVVACRILNDPELCVENINYARDLLKKFFELLPSFYGSDSQIMNSHNLIHIADDVEYTNMPLSAISAFPFENFLGKIKRMIGGRNKPLAQLVRRVSEQKACPQMMMKNAIHKKKCLIVNPDVTHKSKNYLKSIILRGFELNTTKPNNIVKLDSGKVFSITRIQRKRNSIYLHGYAYKTVTDAFKFPCKSTKVGIMKLGRLSNRKRIISIDNIFKKCVLFENGSHSYAMTLLHNS</sequence>
<proteinExistence type="predicted"/>
<dbReference type="PANTHER" id="PTHR33053:SF9">
    <property type="entry name" value="AGAP000105-PA"/>
    <property type="match status" value="1"/>
</dbReference>